<dbReference type="AlphaFoldDB" id="A0A937X962"/>
<organism evidence="1 2">
    <name type="scientific">Eiseniibacteriota bacterium</name>
    <dbReference type="NCBI Taxonomy" id="2212470"/>
    <lineage>
        <taxon>Bacteria</taxon>
        <taxon>Candidatus Eiseniibacteriota</taxon>
    </lineage>
</organism>
<sequence length="236" mass="25316">DTSGDGDSLAAVSSALPSYDEAEVAGRITRRLAFAELSADLRLTGDLYRRRPAEAPGDSLLPILMGDGLDADRLRLEAQWLLRRELLDREDLSIGAPAGRRWAAGFSAGAGATADLLWTDGGGSDSRAGGLRVECRGRGGSALGEAWLETGVEIGRRLYPGERDALVFAVGEATFSLLQTDFTYLELSIVGGGRLPWALRWEGSAFLTREAHGDPGDDISLFSLRVALLREWALAR</sequence>
<evidence type="ECO:0000313" key="1">
    <source>
        <dbReference type="EMBL" id="MBM3316477.1"/>
    </source>
</evidence>
<name>A0A937X962_UNCEI</name>
<gene>
    <name evidence="1" type="ORF">FJY75_01365</name>
</gene>
<reference evidence="1" key="1">
    <citation type="submission" date="2019-03" db="EMBL/GenBank/DDBJ databases">
        <title>Lake Tanganyika Metagenome-Assembled Genomes (MAGs).</title>
        <authorList>
            <person name="Tran P."/>
        </authorList>
    </citation>
    <scope>NUCLEOTIDE SEQUENCE</scope>
    <source>
        <strain evidence="1">M_DeepCast_400m_m2_100</strain>
    </source>
</reference>
<accession>A0A937X962</accession>
<protein>
    <submittedName>
        <fullName evidence="1">Uncharacterized protein</fullName>
    </submittedName>
</protein>
<evidence type="ECO:0000313" key="2">
    <source>
        <dbReference type="Proteomes" id="UP000748308"/>
    </source>
</evidence>
<feature type="non-terminal residue" evidence="1">
    <location>
        <position position="1"/>
    </location>
</feature>
<dbReference type="Proteomes" id="UP000748308">
    <property type="component" value="Unassembled WGS sequence"/>
</dbReference>
<proteinExistence type="predicted"/>
<comment type="caution">
    <text evidence="1">The sequence shown here is derived from an EMBL/GenBank/DDBJ whole genome shotgun (WGS) entry which is preliminary data.</text>
</comment>
<dbReference type="EMBL" id="VGIY01000015">
    <property type="protein sequence ID" value="MBM3316477.1"/>
    <property type="molecule type" value="Genomic_DNA"/>
</dbReference>